<evidence type="ECO:0000256" key="3">
    <source>
        <dbReference type="ARBA" id="ARBA00022516"/>
    </source>
</evidence>
<dbReference type="GO" id="GO:0005789">
    <property type="term" value="C:endoplasmic reticulum membrane"/>
    <property type="evidence" value="ECO:0007669"/>
    <property type="project" value="UniProtKB-SubCell"/>
</dbReference>
<dbReference type="InterPro" id="IPR007130">
    <property type="entry name" value="DAGAT"/>
</dbReference>
<keyword evidence="9 11" id="KW-0472">Membrane</keyword>
<evidence type="ECO:0000256" key="7">
    <source>
        <dbReference type="ARBA" id="ARBA00022989"/>
    </source>
</evidence>
<feature type="transmembrane region" description="Helical" evidence="11">
    <location>
        <begin position="72"/>
        <end position="89"/>
    </location>
</feature>
<name>A0ABD3MQF1_9STRA</name>
<dbReference type="Pfam" id="PF03982">
    <property type="entry name" value="DAGAT"/>
    <property type="match status" value="1"/>
</dbReference>
<dbReference type="PANTHER" id="PTHR12317:SF63">
    <property type="entry name" value="DIACYLGLYCEROL O-ACYLTRANSFERASE 2"/>
    <property type="match status" value="1"/>
</dbReference>
<keyword evidence="7 11" id="KW-1133">Transmembrane helix</keyword>
<comment type="caution">
    <text evidence="13">The sequence shown here is derived from an EMBL/GenBank/DDBJ whole genome shotgun (WGS) entry which is preliminary data.</text>
</comment>
<protein>
    <recommendedName>
        <fullName evidence="11">Acyltransferase</fullName>
        <ecNumber evidence="11">2.3.1.-</ecNumber>
    </recommendedName>
</protein>
<dbReference type="GO" id="GO:0016746">
    <property type="term" value="F:acyltransferase activity"/>
    <property type="evidence" value="ECO:0007669"/>
    <property type="project" value="UniProtKB-KW"/>
</dbReference>
<evidence type="ECO:0000256" key="9">
    <source>
        <dbReference type="ARBA" id="ARBA00023136"/>
    </source>
</evidence>
<keyword evidence="4 11" id="KW-0808">Transferase</keyword>
<keyword evidence="14" id="KW-1185">Reference proteome</keyword>
<sequence length="353" mass="39853">MTNIMCSSSSSSNSSISSNRNNNNISGSSKWKIIDRAQDSGFLPTVAVTLWLGWNGFILWIILYAIFLAGNWQRMIIIGLATLSLVLPVDFPGTLGHRLGDWIMLQAEKYFGLKTVIEDEDDLIRHSKQNKAIIFAFNPHDMLPYAVFAFNPILRRFPGICENGVALMTSSVFNIPFLRHVYSWVKGKSVDKRTFLGRLHNGESFTFSPGGVQEVLLQDPSKPRDVILYLKNRKGFVKLALATGSPIVPVFGFNLDGSYGYWFPRGRLIEKISRSMGFAPLVFWGRWFIPFGIPNPRKIHVVIGPAIDVPNEGESVTQESIDKYHGIFMKELDALFNRHKHEVGYGDRQLKII</sequence>
<dbReference type="GO" id="GO:0006629">
    <property type="term" value="P:lipid metabolic process"/>
    <property type="evidence" value="ECO:0007669"/>
    <property type="project" value="UniProtKB-KW"/>
</dbReference>
<organism evidence="13 14">
    <name type="scientific">Discostella pseudostelligera</name>
    <dbReference type="NCBI Taxonomy" id="259834"/>
    <lineage>
        <taxon>Eukaryota</taxon>
        <taxon>Sar</taxon>
        <taxon>Stramenopiles</taxon>
        <taxon>Ochrophyta</taxon>
        <taxon>Bacillariophyta</taxon>
        <taxon>Coscinodiscophyceae</taxon>
        <taxon>Thalassiosirophycidae</taxon>
        <taxon>Stephanodiscales</taxon>
        <taxon>Stephanodiscaceae</taxon>
        <taxon>Discostella</taxon>
    </lineage>
</organism>
<dbReference type="EMBL" id="JALLBG020000099">
    <property type="protein sequence ID" value="KAL3765086.1"/>
    <property type="molecule type" value="Genomic_DNA"/>
</dbReference>
<keyword evidence="6 11" id="KW-0256">Endoplasmic reticulum</keyword>
<evidence type="ECO:0000256" key="1">
    <source>
        <dbReference type="ARBA" id="ARBA00004477"/>
    </source>
</evidence>
<proteinExistence type="inferred from homology"/>
<evidence type="ECO:0000256" key="11">
    <source>
        <dbReference type="RuleBase" id="RU367023"/>
    </source>
</evidence>
<comment type="subcellular location">
    <subcellularLocation>
        <location evidence="1 11">Endoplasmic reticulum membrane</location>
        <topology evidence="1 11">Multi-pass membrane protein</topology>
    </subcellularLocation>
</comment>
<keyword evidence="10" id="KW-0012">Acyltransferase</keyword>
<reference evidence="13 14" key="1">
    <citation type="submission" date="2024-10" db="EMBL/GenBank/DDBJ databases">
        <title>Updated reference genomes for cyclostephanoid diatoms.</title>
        <authorList>
            <person name="Roberts W.R."/>
            <person name="Alverson A.J."/>
        </authorList>
    </citation>
    <scope>NUCLEOTIDE SEQUENCE [LARGE SCALE GENOMIC DNA]</scope>
    <source>
        <strain evidence="13 14">AJA232-27</strain>
    </source>
</reference>
<dbReference type="PANTHER" id="PTHR12317">
    <property type="entry name" value="DIACYLGLYCEROL O-ACYLTRANSFERASE"/>
    <property type="match status" value="1"/>
</dbReference>
<keyword evidence="8" id="KW-0443">Lipid metabolism</keyword>
<evidence type="ECO:0000256" key="2">
    <source>
        <dbReference type="ARBA" id="ARBA00005420"/>
    </source>
</evidence>
<evidence type="ECO:0000313" key="13">
    <source>
        <dbReference type="EMBL" id="KAL3765086.1"/>
    </source>
</evidence>
<dbReference type="AlphaFoldDB" id="A0ABD3MQF1"/>
<accession>A0ABD3MQF1</accession>
<keyword evidence="5 11" id="KW-0812">Transmembrane</keyword>
<dbReference type="EC" id="2.3.1.-" evidence="11"/>
<gene>
    <name evidence="13" type="ORF">ACHAWU_009454</name>
</gene>
<feature type="transmembrane region" description="Helical" evidence="11">
    <location>
        <begin position="42"/>
        <end position="66"/>
    </location>
</feature>
<evidence type="ECO:0000256" key="10">
    <source>
        <dbReference type="ARBA" id="ARBA00023315"/>
    </source>
</evidence>
<keyword evidence="3" id="KW-0444">Lipid biosynthesis</keyword>
<evidence type="ECO:0000256" key="6">
    <source>
        <dbReference type="ARBA" id="ARBA00022824"/>
    </source>
</evidence>
<evidence type="ECO:0000256" key="8">
    <source>
        <dbReference type="ARBA" id="ARBA00023098"/>
    </source>
</evidence>
<evidence type="ECO:0000256" key="5">
    <source>
        <dbReference type="ARBA" id="ARBA00022692"/>
    </source>
</evidence>
<comment type="similarity">
    <text evidence="2 11">Belongs to the diacylglycerol acyltransferase family.</text>
</comment>
<evidence type="ECO:0000256" key="12">
    <source>
        <dbReference type="SAM" id="MobiDB-lite"/>
    </source>
</evidence>
<dbReference type="Proteomes" id="UP001530293">
    <property type="component" value="Unassembled WGS sequence"/>
</dbReference>
<feature type="compositionally biased region" description="Low complexity" evidence="12">
    <location>
        <begin position="7"/>
        <end position="21"/>
    </location>
</feature>
<evidence type="ECO:0000256" key="4">
    <source>
        <dbReference type="ARBA" id="ARBA00022679"/>
    </source>
</evidence>
<feature type="region of interest" description="Disordered" evidence="12">
    <location>
        <begin position="1"/>
        <end position="21"/>
    </location>
</feature>
<evidence type="ECO:0000313" key="14">
    <source>
        <dbReference type="Proteomes" id="UP001530293"/>
    </source>
</evidence>